<evidence type="ECO:0008006" key="3">
    <source>
        <dbReference type="Google" id="ProtNLM"/>
    </source>
</evidence>
<name>A0A1L3GSU2_9BACT</name>
<organism evidence="1 2">
    <name type="scientific">Syntrophotalea acetylenivorans</name>
    <dbReference type="NCBI Taxonomy" id="1842532"/>
    <lineage>
        <taxon>Bacteria</taxon>
        <taxon>Pseudomonadati</taxon>
        <taxon>Thermodesulfobacteriota</taxon>
        <taxon>Desulfuromonadia</taxon>
        <taxon>Desulfuromonadales</taxon>
        <taxon>Syntrophotaleaceae</taxon>
        <taxon>Syntrophotalea</taxon>
    </lineage>
</organism>
<sequence>MGAFLFWTAIPTAEAGWGNLFEGVKGLISGGSLENKDIVAGLKEALRIGADNSVTQVGQIDGYLKNPDIHIGLPGPVAKAEKLLRFAGYGDQIDAFETSMNRAAEQAAPQAKEIFWQAIGDMTLDDARQILDGGDTAATDYFADRTRPRLAEIFSPIVHNSLASVGATKNFQDLDTTLKSLPLGESLSFDLDRYVTDGALDGLFLILGEEERKIRENPGARTTHLLKKVFGAAK</sequence>
<dbReference type="KEGG" id="pef:A7E78_00930"/>
<reference evidence="1 2" key="1">
    <citation type="journal article" date="2017" name="Genome Announc.">
        <title>Complete Genome Sequences of Two Acetylene-Fermenting Pelobacter acetylenicus Strains.</title>
        <authorList>
            <person name="Sutton J.M."/>
            <person name="Baesman S.M."/>
            <person name="Fierst J.L."/>
            <person name="Poret-Peterson A.T."/>
            <person name="Oremland R.S."/>
            <person name="Dunlap D.S."/>
            <person name="Akob D.M."/>
        </authorList>
    </citation>
    <scope>NUCLEOTIDE SEQUENCE [LARGE SCALE GENOMIC DNA]</scope>
    <source>
        <strain evidence="1 2">SFB93</strain>
    </source>
</reference>
<accession>A0A1L3GSU2</accession>
<dbReference type="Proteomes" id="UP000182517">
    <property type="component" value="Chromosome"/>
</dbReference>
<dbReference type="AlphaFoldDB" id="A0A1L3GSU2"/>
<evidence type="ECO:0000313" key="2">
    <source>
        <dbReference type="Proteomes" id="UP000182517"/>
    </source>
</evidence>
<dbReference type="Pfam" id="PF13852">
    <property type="entry name" value="DUF4197"/>
    <property type="match status" value="1"/>
</dbReference>
<dbReference type="InterPro" id="IPR025245">
    <property type="entry name" value="DUF4197"/>
</dbReference>
<protein>
    <recommendedName>
        <fullName evidence="3">DUF4197 domain-containing protein</fullName>
    </recommendedName>
</protein>
<evidence type="ECO:0000313" key="1">
    <source>
        <dbReference type="EMBL" id="APG28955.1"/>
    </source>
</evidence>
<keyword evidence="2" id="KW-1185">Reference proteome</keyword>
<gene>
    <name evidence="1" type="ORF">A7E78_00930</name>
</gene>
<dbReference type="EMBL" id="CP015519">
    <property type="protein sequence ID" value="APG28955.1"/>
    <property type="molecule type" value="Genomic_DNA"/>
</dbReference>
<proteinExistence type="predicted"/>